<dbReference type="KEGG" id="phet:94286343"/>
<evidence type="ECO:0000313" key="2">
    <source>
        <dbReference type="EMBL" id="KAG5490095.1"/>
    </source>
</evidence>
<feature type="region of interest" description="Disordered" evidence="1">
    <location>
        <begin position="230"/>
        <end position="249"/>
    </location>
</feature>
<feature type="region of interest" description="Disordered" evidence="1">
    <location>
        <begin position="38"/>
        <end position="133"/>
    </location>
</feature>
<feature type="region of interest" description="Disordered" evidence="1">
    <location>
        <begin position="1"/>
        <end position="21"/>
    </location>
</feature>
<keyword evidence="3" id="KW-1185">Reference proteome</keyword>
<gene>
    <name evidence="2" type="ORF">JKF63_00214</name>
</gene>
<feature type="compositionally biased region" description="Low complexity" evidence="1">
    <location>
        <begin position="55"/>
        <end position="66"/>
    </location>
</feature>
<feature type="region of interest" description="Disordered" evidence="1">
    <location>
        <begin position="614"/>
        <end position="642"/>
    </location>
</feature>
<feature type="compositionally biased region" description="Low complexity" evidence="1">
    <location>
        <begin position="171"/>
        <end position="187"/>
    </location>
</feature>
<feature type="compositionally biased region" description="Acidic residues" evidence="1">
    <location>
        <begin position="417"/>
        <end position="434"/>
    </location>
</feature>
<dbReference type="EMBL" id="JAFJZO010000036">
    <property type="protein sequence ID" value="KAG5490095.1"/>
    <property type="molecule type" value="Genomic_DNA"/>
</dbReference>
<comment type="caution">
    <text evidence="2">The sequence shown here is derived from an EMBL/GenBank/DDBJ whole genome shotgun (WGS) entry which is preliminary data.</text>
</comment>
<dbReference type="AlphaFoldDB" id="A0A836HT83"/>
<feature type="region of interest" description="Disordered" evidence="1">
    <location>
        <begin position="165"/>
        <end position="203"/>
    </location>
</feature>
<feature type="compositionally biased region" description="Low complexity" evidence="1">
    <location>
        <begin position="99"/>
        <end position="108"/>
    </location>
</feature>
<accession>A0A836HT83</accession>
<name>A0A836HT83_9TRYP</name>
<sequence>MDGKRRQYVPPALQGPPAPTPIANAAVAAAETSGKRLISLRSSALPPESSLPTHSSQSAQAGSEEATTGMSRSTTYTSSEGLAAFAPSPKGDAPLRSVTTATTASAATGLLRTHRDDSLPFPRPRSYAAPPLASSTASSIAPASAAAAAAAATLLKIRNQTSNCSTAGVAPLSEPSSSERISLSSLRQVATRSPPEGQQRPLSTVPFASSLTGEGHKPRLVTIASANHSLKAVPSSSPPTPSPFDGPHSALELCREALGLGGDETRCNDAVGLTPVGQKNFKRPRHCAFSPISDDDDDDVYDRGDASSSRSSSSCLADKESVPSFLSSGVAADPPRVLAGGGEDTTQAGEGSSSVLAAYRTATPTGLLLRPGREDLGTAPQVQHPLDHASSPPPTFPPPDSITGASNEDVEQTPLDLDTEEGGNTDTDNETGEDDGARGRRSVVPSDPLRFAVDLAHVRMIAARATTKSAPVISGEDAVHRSEEEEAMLACTQDESELHPHAKQTSTTSYSLCTDRDTREAVSARALLEKRAKADIHRRATQAATAPAPRSELLLSLLQHLPTAPGRAIYDQSGCPSSAAGSGFDEEFHKCVQRFTTRIVLQRDGRIGDVQLPPVSPAPAALPPQQVRAVSGRCSDTQRRGANEKRKVVEVEGAVEVLSRGLSTDVRDVVAYAQCVMQERLSQEQQQKSKSHSSASKMAVEKTERCQHADDEVCVQGDVLDSNKREQLAELQAVVDQKLSLMRATVDDTRETPVASNATSTDSKEMLVAAHKRFTDVVRRAAASRREKAEAAQVAEQRLEATVDAWRKSYDMLLKRELDRHRVAQRTERRPRMEAPLQALQPPQEEHKKARHHQSPTGLWDTPRGMRRKERKRLKKLVKAANACSMPPFQ</sequence>
<dbReference type="Proteomes" id="UP000674318">
    <property type="component" value="Unassembled WGS sequence"/>
</dbReference>
<feature type="region of interest" description="Disordered" evidence="1">
    <location>
        <begin position="681"/>
        <end position="701"/>
    </location>
</feature>
<proteinExistence type="predicted"/>
<feature type="compositionally biased region" description="Polar residues" evidence="1">
    <location>
        <begin position="344"/>
        <end position="355"/>
    </location>
</feature>
<feature type="compositionally biased region" description="Low complexity" evidence="1">
    <location>
        <begin position="683"/>
        <end position="697"/>
    </location>
</feature>
<feature type="region of interest" description="Disordered" evidence="1">
    <location>
        <begin position="285"/>
        <end position="355"/>
    </location>
</feature>
<evidence type="ECO:0000256" key="1">
    <source>
        <dbReference type="SAM" id="MobiDB-lite"/>
    </source>
</evidence>
<evidence type="ECO:0000313" key="3">
    <source>
        <dbReference type="Proteomes" id="UP000674318"/>
    </source>
</evidence>
<feature type="compositionally biased region" description="Polar residues" evidence="1">
    <location>
        <begin position="68"/>
        <end position="80"/>
    </location>
</feature>
<feature type="compositionally biased region" description="Pro residues" evidence="1">
    <location>
        <begin position="391"/>
        <end position="400"/>
    </location>
</feature>
<reference evidence="2 3" key="1">
    <citation type="submission" date="2021-02" db="EMBL/GenBank/DDBJ databases">
        <title>Porcisia hertigi Genome sequencing and assembly.</title>
        <authorList>
            <person name="Almutairi H."/>
            <person name="Gatherer D."/>
        </authorList>
    </citation>
    <scope>NUCLEOTIDE SEQUENCE [LARGE SCALE GENOMIC DNA]</scope>
    <source>
        <strain evidence="2 3">C119</strain>
    </source>
</reference>
<organism evidence="2 3">
    <name type="scientific">Porcisia hertigi</name>
    <dbReference type="NCBI Taxonomy" id="2761500"/>
    <lineage>
        <taxon>Eukaryota</taxon>
        <taxon>Discoba</taxon>
        <taxon>Euglenozoa</taxon>
        <taxon>Kinetoplastea</taxon>
        <taxon>Metakinetoplastina</taxon>
        <taxon>Trypanosomatida</taxon>
        <taxon>Trypanosomatidae</taxon>
        <taxon>Leishmaniinae</taxon>
        <taxon>Porcisia</taxon>
    </lineage>
</organism>
<feature type="region of interest" description="Disordered" evidence="1">
    <location>
        <begin position="367"/>
        <end position="443"/>
    </location>
</feature>
<dbReference type="OrthoDB" id="267534at2759"/>
<dbReference type="GeneID" id="94286343"/>
<dbReference type="RefSeq" id="XP_067752423.1">
    <property type="nucleotide sequence ID" value="XM_067896266.1"/>
</dbReference>
<feature type="region of interest" description="Disordered" evidence="1">
    <location>
        <begin position="825"/>
        <end position="870"/>
    </location>
</feature>
<protein>
    <submittedName>
        <fullName evidence="2">Uncharacterized protein</fullName>
    </submittedName>
</protein>